<dbReference type="PANTHER" id="PTHR21237:SF23">
    <property type="entry name" value="GRPE PROTEIN HOMOLOG, MITOCHONDRIAL"/>
    <property type="match status" value="1"/>
</dbReference>
<comment type="subcellular location">
    <subcellularLocation>
        <location evidence="1 10">Cytoplasm</location>
    </subcellularLocation>
</comment>
<evidence type="ECO:0000313" key="15">
    <source>
        <dbReference type="Proteomes" id="UP000192343"/>
    </source>
</evidence>
<evidence type="ECO:0000256" key="7">
    <source>
        <dbReference type="ARBA" id="ARBA00053401"/>
    </source>
</evidence>
<dbReference type="InterPro" id="IPR000740">
    <property type="entry name" value="GrpE"/>
</dbReference>
<feature type="compositionally biased region" description="Low complexity" evidence="13">
    <location>
        <begin position="28"/>
        <end position="38"/>
    </location>
</feature>
<dbReference type="CDD" id="cd00446">
    <property type="entry name" value="GrpE"/>
    <property type="match status" value="1"/>
</dbReference>
<dbReference type="GO" id="GO:0005737">
    <property type="term" value="C:cytoplasm"/>
    <property type="evidence" value="ECO:0007669"/>
    <property type="project" value="UniProtKB-SubCell"/>
</dbReference>
<feature type="region of interest" description="Disordered" evidence="13">
    <location>
        <begin position="196"/>
        <end position="218"/>
    </location>
</feature>
<dbReference type="GO" id="GO:0042803">
    <property type="term" value="F:protein homodimerization activity"/>
    <property type="evidence" value="ECO:0007669"/>
    <property type="project" value="InterPro"/>
</dbReference>
<gene>
    <name evidence="10" type="primary">grpE</name>
    <name evidence="14" type="ORF">B4O97_00390</name>
</gene>
<dbReference type="SUPFAM" id="SSF58014">
    <property type="entry name" value="Coiled-coil domain of nucleotide exchange factor GrpE"/>
    <property type="match status" value="1"/>
</dbReference>
<dbReference type="Pfam" id="PF01025">
    <property type="entry name" value="GrpE"/>
    <property type="match status" value="1"/>
</dbReference>
<evidence type="ECO:0000256" key="1">
    <source>
        <dbReference type="ARBA" id="ARBA00004496"/>
    </source>
</evidence>
<dbReference type="GO" id="GO:0051082">
    <property type="term" value="F:unfolded protein binding"/>
    <property type="evidence" value="ECO:0007669"/>
    <property type="project" value="TreeGrafter"/>
</dbReference>
<dbReference type="RefSeq" id="WP_083047193.1">
    <property type="nucleotide sequence ID" value="NZ_MWQY01000001.1"/>
</dbReference>
<evidence type="ECO:0000256" key="11">
    <source>
        <dbReference type="RuleBase" id="RU000639"/>
    </source>
</evidence>
<dbReference type="PRINTS" id="PR00773">
    <property type="entry name" value="GRPEPROTEIN"/>
</dbReference>
<dbReference type="GO" id="GO:0051087">
    <property type="term" value="F:protein-folding chaperone binding"/>
    <property type="evidence" value="ECO:0007669"/>
    <property type="project" value="InterPro"/>
</dbReference>
<dbReference type="PROSITE" id="PS01071">
    <property type="entry name" value="GRPE"/>
    <property type="match status" value="1"/>
</dbReference>
<dbReference type="Proteomes" id="UP000192343">
    <property type="component" value="Unassembled WGS sequence"/>
</dbReference>
<evidence type="ECO:0000313" key="14">
    <source>
        <dbReference type="EMBL" id="ORC38250.1"/>
    </source>
</evidence>
<keyword evidence="15" id="KW-1185">Reference proteome</keyword>
<comment type="caution">
    <text evidence="14">The sequence shown here is derived from an EMBL/GenBank/DDBJ whole genome shotgun (WGS) entry which is preliminary data.</text>
</comment>
<keyword evidence="4 10" id="KW-0963">Cytoplasm</keyword>
<dbReference type="AlphaFoldDB" id="A0A1Y1S2P4"/>
<dbReference type="GO" id="GO:0000774">
    <property type="term" value="F:adenyl-nucleotide exchange factor activity"/>
    <property type="evidence" value="ECO:0007669"/>
    <property type="project" value="InterPro"/>
</dbReference>
<organism evidence="14 15">
    <name type="scientific">Marispirochaeta aestuarii</name>
    <dbReference type="NCBI Taxonomy" id="1963862"/>
    <lineage>
        <taxon>Bacteria</taxon>
        <taxon>Pseudomonadati</taxon>
        <taxon>Spirochaetota</taxon>
        <taxon>Spirochaetia</taxon>
        <taxon>Spirochaetales</taxon>
        <taxon>Spirochaetaceae</taxon>
        <taxon>Marispirochaeta</taxon>
    </lineage>
</organism>
<evidence type="ECO:0000256" key="13">
    <source>
        <dbReference type="SAM" id="MobiDB-lite"/>
    </source>
</evidence>
<accession>A0A1Y1S2P4</accession>
<evidence type="ECO:0000256" key="5">
    <source>
        <dbReference type="ARBA" id="ARBA00023016"/>
    </source>
</evidence>
<dbReference type="EMBL" id="MWQY01000001">
    <property type="protein sequence ID" value="ORC38250.1"/>
    <property type="molecule type" value="Genomic_DNA"/>
</dbReference>
<dbReference type="NCBIfam" id="NF010738">
    <property type="entry name" value="PRK14140.1"/>
    <property type="match status" value="1"/>
</dbReference>
<dbReference type="Gene3D" id="2.30.22.10">
    <property type="entry name" value="Head domain of nucleotide exchange factor GrpE"/>
    <property type="match status" value="1"/>
</dbReference>
<comment type="similarity">
    <text evidence="2 10 12">Belongs to the GrpE family.</text>
</comment>
<proteinExistence type="inferred from homology"/>
<evidence type="ECO:0000256" key="9">
    <source>
        <dbReference type="ARBA" id="ARBA00076414"/>
    </source>
</evidence>
<dbReference type="InterPro" id="IPR009012">
    <property type="entry name" value="GrpE_head"/>
</dbReference>
<dbReference type="FunFam" id="2.30.22.10:FF:000001">
    <property type="entry name" value="Protein GrpE"/>
    <property type="match status" value="1"/>
</dbReference>
<evidence type="ECO:0000256" key="2">
    <source>
        <dbReference type="ARBA" id="ARBA00009054"/>
    </source>
</evidence>
<dbReference type="HAMAP" id="MF_01151">
    <property type="entry name" value="GrpE"/>
    <property type="match status" value="1"/>
</dbReference>
<reference evidence="14 15" key="1">
    <citation type="submission" date="2017-03" db="EMBL/GenBank/DDBJ databases">
        <title>Draft Genome sequence of Marispirochaeta sp. strain JC444.</title>
        <authorList>
            <person name="Shivani Y."/>
            <person name="Subhash Y."/>
            <person name="Sasikala C."/>
            <person name="Ramana C."/>
        </authorList>
    </citation>
    <scope>NUCLEOTIDE SEQUENCE [LARGE SCALE GENOMIC DNA]</scope>
    <source>
        <strain evidence="14 15">JC444</strain>
    </source>
</reference>
<dbReference type="STRING" id="1963862.B4O97_00390"/>
<evidence type="ECO:0000256" key="3">
    <source>
        <dbReference type="ARBA" id="ARBA00011738"/>
    </source>
</evidence>
<dbReference type="Gene3D" id="3.90.20.20">
    <property type="match status" value="1"/>
</dbReference>
<keyword evidence="5 10" id="KW-0346">Stress response</keyword>
<evidence type="ECO:0000256" key="10">
    <source>
        <dbReference type="HAMAP-Rule" id="MF_01151"/>
    </source>
</evidence>
<dbReference type="SUPFAM" id="SSF51064">
    <property type="entry name" value="Head domain of nucleotide exchange factor GrpE"/>
    <property type="match status" value="1"/>
</dbReference>
<dbReference type="PANTHER" id="PTHR21237">
    <property type="entry name" value="GRPE PROTEIN"/>
    <property type="match status" value="1"/>
</dbReference>
<comment type="function">
    <text evidence="7 10 11">Participates actively in the response to hyperosmotic and heat shock by preventing the aggregation of stress-denatured proteins, in association with DnaK and GrpE. It is the nucleotide exchange factor for DnaK and may function as a thermosensor. Unfolded proteins bind initially to DnaJ; upon interaction with the DnaJ-bound protein, DnaK hydrolyzes its bound ATP, resulting in the formation of a stable complex. GrpE releases ADP from DnaK; ATP binding to DnaK triggers the release of the substrate protein, thus completing the reaction cycle. Several rounds of ATP-dependent interactions between DnaJ, DnaK and GrpE are required for fully efficient folding.</text>
</comment>
<dbReference type="GO" id="GO:0006457">
    <property type="term" value="P:protein folding"/>
    <property type="evidence" value="ECO:0007669"/>
    <property type="project" value="InterPro"/>
</dbReference>
<dbReference type="OrthoDB" id="9812586at2"/>
<evidence type="ECO:0000256" key="8">
    <source>
        <dbReference type="ARBA" id="ARBA00072274"/>
    </source>
</evidence>
<sequence length="218" mass="25333">MSKQQNEEVVENQPQEVVESTENERSEAAATEPSTTEAQVEADDGLEVLRKRIQELEAENSKLKDQYLRKSADFDNFRKRMFREKEESVKYANTNLLSDIINIIDDFERAIKSSQESKDFDMFHSGIELIEKQFTGMLERNWGLKRFESEGEPFDPQKHEAINMEEREGLQDQTVLEDYQKGYMLHDRVLRHSKVKVGVPKVAPSGNSDDNDQNQNKE</sequence>
<feature type="region of interest" description="Disordered" evidence="13">
    <location>
        <begin position="1"/>
        <end position="43"/>
    </location>
</feature>
<protein>
    <recommendedName>
        <fullName evidence="8 10">Protein GrpE</fullName>
    </recommendedName>
    <alternativeName>
        <fullName evidence="9 10">HSP-70 cofactor</fullName>
    </alternativeName>
</protein>
<keyword evidence="6 10" id="KW-0143">Chaperone</keyword>
<evidence type="ECO:0000256" key="4">
    <source>
        <dbReference type="ARBA" id="ARBA00022490"/>
    </source>
</evidence>
<name>A0A1Y1S2P4_9SPIO</name>
<comment type="subunit">
    <text evidence="3 10">Homodimer.</text>
</comment>
<dbReference type="InterPro" id="IPR013805">
    <property type="entry name" value="GrpE_CC"/>
</dbReference>
<evidence type="ECO:0000256" key="6">
    <source>
        <dbReference type="ARBA" id="ARBA00023186"/>
    </source>
</evidence>
<evidence type="ECO:0000256" key="12">
    <source>
        <dbReference type="RuleBase" id="RU004478"/>
    </source>
</evidence>